<dbReference type="Pfam" id="PF00078">
    <property type="entry name" value="RVT_1"/>
    <property type="match status" value="1"/>
</dbReference>
<dbReference type="RefSeq" id="XP_056688646.1">
    <property type="nucleotide sequence ID" value="XM_056832668.1"/>
</dbReference>
<organism evidence="2 3">
    <name type="scientific">Spinacia oleracea</name>
    <name type="common">Spinach</name>
    <dbReference type="NCBI Taxonomy" id="3562"/>
    <lineage>
        <taxon>Eukaryota</taxon>
        <taxon>Viridiplantae</taxon>
        <taxon>Streptophyta</taxon>
        <taxon>Embryophyta</taxon>
        <taxon>Tracheophyta</taxon>
        <taxon>Spermatophyta</taxon>
        <taxon>Magnoliopsida</taxon>
        <taxon>eudicotyledons</taxon>
        <taxon>Gunneridae</taxon>
        <taxon>Pentapetalae</taxon>
        <taxon>Caryophyllales</taxon>
        <taxon>Chenopodiaceae</taxon>
        <taxon>Chenopodioideae</taxon>
        <taxon>Anserineae</taxon>
        <taxon>Spinacia</taxon>
    </lineage>
</organism>
<dbReference type="SUPFAM" id="SSF56672">
    <property type="entry name" value="DNA/RNA polymerases"/>
    <property type="match status" value="1"/>
</dbReference>
<dbReference type="GeneID" id="130463519"/>
<accession>A0ABM3QZB3</accession>
<evidence type="ECO:0000313" key="2">
    <source>
        <dbReference type="Proteomes" id="UP000813463"/>
    </source>
</evidence>
<protein>
    <recommendedName>
        <fullName evidence="1">Reverse transcriptase domain-containing protein</fullName>
    </recommendedName>
</protein>
<reference evidence="2" key="1">
    <citation type="journal article" date="2021" name="Nat. Commun.">
        <title>Genomic analyses provide insights into spinach domestication and the genetic basis of agronomic traits.</title>
        <authorList>
            <person name="Cai X."/>
            <person name="Sun X."/>
            <person name="Xu C."/>
            <person name="Sun H."/>
            <person name="Wang X."/>
            <person name="Ge C."/>
            <person name="Zhang Z."/>
            <person name="Wang Q."/>
            <person name="Fei Z."/>
            <person name="Jiao C."/>
            <person name="Wang Q."/>
        </authorList>
    </citation>
    <scope>NUCLEOTIDE SEQUENCE [LARGE SCALE GENOMIC DNA]</scope>
    <source>
        <strain evidence="2">cv. Varoflay</strain>
    </source>
</reference>
<evidence type="ECO:0000313" key="3">
    <source>
        <dbReference type="RefSeq" id="XP_056688646.1"/>
    </source>
</evidence>
<dbReference type="Pfam" id="PF13966">
    <property type="entry name" value="zf-RVT"/>
    <property type="match status" value="1"/>
</dbReference>
<reference evidence="3" key="2">
    <citation type="submission" date="2025-08" db="UniProtKB">
        <authorList>
            <consortium name="RefSeq"/>
        </authorList>
    </citation>
    <scope>IDENTIFICATION</scope>
    <source>
        <tissue evidence="3">Leaf</tissue>
    </source>
</reference>
<dbReference type="PANTHER" id="PTHR33116:SF84">
    <property type="entry name" value="RNA-DIRECTED DNA POLYMERASE"/>
    <property type="match status" value="1"/>
</dbReference>
<gene>
    <name evidence="3" type="primary">LOC130463519</name>
</gene>
<name>A0ABM3QZB3_SPIOL</name>
<feature type="domain" description="Reverse transcriptase" evidence="1">
    <location>
        <begin position="1"/>
        <end position="162"/>
    </location>
</feature>
<dbReference type="PROSITE" id="PS50878">
    <property type="entry name" value="RT_POL"/>
    <property type="match status" value="1"/>
</dbReference>
<evidence type="ECO:0000259" key="1">
    <source>
        <dbReference type="PROSITE" id="PS50878"/>
    </source>
</evidence>
<keyword evidence="2" id="KW-1185">Reference proteome</keyword>
<sequence length="454" mass="52233">MLVALKFPPHFTIIIMQCVRSPKFSSAINGSLHGFFEGKRGLRQGDPLSPLLFVLCIEYLSRILKVVGEKEEFQFHPRCKVSKLNHLCFADDLILCCKGDFRSVYLMMQGFKLFSNTTGLQASPSKTSVYCTGMPETEVQRILVMTGFSKGSFPFRYLGLPICSKKIRVGECEKIVENMCARIKIWSSRNMSFAGRLTLIMVLPKGVYNTVNAICRNFLWKGTIDAIGPAMGKHVWMIATKKDNMWVRWVNNVYIKDGSWWDYSPKVCDSWYWKSICTVKDLMKNYLSETQLISITKYTIKEAYCCLAPVLCKVPWTNAVWDRLSLPKNRFITWLAMLERLNTKDRLLKIGVSADNCTTKIGMQNAPKLLSATFQWIFSRRITKFRRGVYSTLVMSVAYHIWIERNNATWNSQVRCIDKVCSSILQNVYNRVNGVMPKEISNRDHIWFSTLFAG</sequence>
<dbReference type="InterPro" id="IPR043502">
    <property type="entry name" value="DNA/RNA_pol_sf"/>
</dbReference>
<dbReference type="InterPro" id="IPR000477">
    <property type="entry name" value="RT_dom"/>
</dbReference>
<proteinExistence type="predicted"/>
<dbReference type="Proteomes" id="UP000813463">
    <property type="component" value="Chromosome 6"/>
</dbReference>
<dbReference type="InterPro" id="IPR026960">
    <property type="entry name" value="RVT-Znf"/>
</dbReference>
<dbReference type="PANTHER" id="PTHR33116">
    <property type="entry name" value="REVERSE TRANSCRIPTASE ZINC-BINDING DOMAIN-CONTAINING PROTEIN-RELATED-RELATED"/>
    <property type="match status" value="1"/>
</dbReference>